<protein>
    <submittedName>
        <fullName evidence="4">Uncharacterized protein</fullName>
    </submittedName>
</protein>
<proteinExistence type="predicted"/>
<feature type="signal peptide" evidence="3">
    <location>
        <begin position="1"/>
        <end position="22"/>
    </location>
</feature>
<feature type="transmembrane region" description="Helical" evidence="2">
    <location>
        <begin position="270"/>
        <end position="290"/>
    </location>
</feature>
<feature type="compositionally biased region" description="Low complexity" evidence="1">
    <location>
        <begin position="220"/>
        <end position="248"/>
    </location>
</feature>
<name>A0A9P4M5A0_9PEZI</name>
<comment type="caution">
    <text evidence="4">The sequence shown here is derived from an EMBL/GenBank/DDBJ whole genome shotgun (WGS) entry which is preliminary data.</text>
</comment>
<keyword evidence="2" id="KW-1133">Transmembrane helix</keyword>
<keyword evidence="2" id="KW-0472">Membrane</keyword>
<dbReference type="EMBL" id="ML978127">
    <property type="protein sequence ID" value="KAF2097828.1"/>
    <property type="molecule type" value="Genomic_DNA"/>
</dbReference>
<evidence type="ECO:0000313" key="4">
    <source>
        <dbReference type="EMBL" id="KAF2097828.1"/>
    </source>
</evidence>
<feature type="region of interest" description="Disordered" evidence="1">
    <location>
        <begin position="220"/>
        <end position="259"/>
    </location>
</feature>
<evidence type="ECO:0000313" key="5">
    <source>
        <dbReference type="Proteomes" id="UP000799772"/>
    </source>
</evidence>
<dbReference type="Proteomes" id="UP000799772">
    <property type="component" value="Unassembled WGS sequence"/>
</dbReference>
<reference evidence="4" key="1">
    <citation type="journal article" date="2020" name="Stud. Mycol.">
        <title>101 Dothideomycetes genomes: a test case for predicting lifestyles and emergence of pathogens.</title>
        <authorList>
            <person name="Haridas S."/>
            <person name="Albert R."/>
            <person name="Binder M."/>
            <person name="Bloem J."/>
            <person name="Labutti K."/>
            <person name="Salamov A."/>
            <person name="Andreopoulos B."/>
            <person name="Baker S."/>
            <person name="Barry K."/>
            <person name="Bills G."/>
            <person name="Bluhm B."/>
            <person name="Cannon C."/>
            <person name="Castanera R."/>
            <person name="Culley D."/>
            <person name="Daum C."/>
            <person name="Ezra D."/>
            <person name="Gonzalez J."/>
            <person name="Henrissat B."/>
            <person name="Kuo A."/>
            <person name="Liang C."/>
            <person name="Lipzen A."/>
            <person name="Lutzoni F."/>
            <person name="Magnuson J."/>
            <person name="Mondo S."/>
            <person name="Nolan M."/>
            <person name="Ohm R."/>
            <person name="Pangilinan J."/>
            <person name="Park H.-J."/>
            <person name="Ramirez L."/>
            <person name="Alfaro M."/>
            <person name="Sun H."/>
            <person name="Tritt A."/>
            <person name="Yoshinaga Y."/>
            <person name="Zwiers L.-H."/>
            <person name="Turgeon B."/>
            <person name="Goodwin S."/>
            <person name="Spatafora J."/>
            <person name="Crous P."/>
            <person name="Grigoriev I."/>
        </authorList>
    </citation>
    <scope>NUCLEOTIDE SEQUENCE</scope>
    <source>
        <strain evidence="4">CBS 133067</strain>
    </source>
</reference>
<evidence type="ECO:0000256" key="2">
    <source>
        <dbReference type="SAM" id="Phobius"/>
    </source>
</evidence>
<evidence type="ECO:0000256" key="3">
    <source>
        <dbReference type="SAM" id="SignalP"/>
    </source>
</evidence>
<evidence type="ECO:0000256" key="1">
    <source>
        <dbReference type="SAM" id="MobiDB-lite"/>
    </source>
</evidence>
<keyword evidence="5" id="KW-1185">Reference proteome</keyword>
<feature type="chain" id="PRO_5040377144" evidence="3">
    <location>
        <begin position="23"/>
        <end position="291"/>
    </location>
</feature>
<gene>
    <name evidence="4" type="ORF">NA57DRAFT_76635</name>
</gene>
<keyword evidence="3" id="KW-0732">Signal</keyword>
<keyword evidence="2" id="KW-0812">Transmembrane</keyword>
<organism evidence="4 5">
    <name type="scientific">Rhizodiscina lignyota</name>
    <dbReference type="NCBI Taxonomy" id="1504668"/>
    <lineage>
        <taxon>Eukaryota</taxon>
        <taxon>Fungi</taxon>
        <taxon>Dikarya</taxon>
        <taxon>Ascomycota</taxon>
        <taxon>Pezizomycotina</taxon>
        <taxon>Dothideomycetes</taxon>
        <taxon>Pleosporomycetidae</taxon>
        <taxon>Aulographales</taxon>
        <taxon>Rhizodiscinaceae</taxon>
        <taxon>Rhizodiscina</taxon>
    </lineage>
</organism>
<accession>A0A9P4M5A0</accession>
<dbReference type="AlphaFoldDB" id="A0A9P4M5A0"/>
<sequence>MFSTTIYLLATLLFAIIAPSMAGLAGVDQAKGASVSMPSTPTTKYPTMSVPDLFNLAKLSITPGVSIIHANDSATTFTMGCQVQAWLTQSYCSGQIYDLVTFTQHATRWQFQCPVAMHPNGSVFMPTPPGEAPLMAVWTGDCHYPDKTTTCYGHVTSLSFSVTSVDSYKIHSTAAFGAPILAVVTAGAGNLPRSTSATMTTTSTPKHGAIVTTTITSTMTSSSLATTPHPTYSTSSETSSTASTSSTSRTDRPYTNRVPSLRRSLGKLDLSMQLGGYLTGMVILAVALFAL</sequence>